<keyword evidence="2" id="KW-0378">Hydrolase</keyword>
<evidence type="ECO:0000313" key="5">
    <source>
        <dbReference type="EMBL" id="CAF9919200.1"/>
    </source>
</evidence>
<evidence type="ECO:0000259" key="4">
    <source>
        <dbReference type="PROSITE" id="PS51194"/>
    </source>
</evidence>
<keyword evidence="3" id="KW-0067">ATP-binding</keyword>
<dbReference type="PANTHER" id="PTHR45626">
    <property type="entry name" value="TRANSCRIPTION TERMINATION FACTOR 2-RELATED"/>
    <property type="match status" value="1"/>
</dbReference>
<dbReference type="SMART" id="SM00490">
    <property type="entry name" value="HELICc"/>
    <property type="match status" value="1"/>
</dbReference>
<evidence type="ECO:0000256" key="1">
    <source>
        <dbReference type="ARBA" id="ARBA00022741"/>
    </source>
</evidence>
<dbReference type="Proteomes" id="UP000664203">
    <property type="component" value="Unassembled WGS sequence"/>
</dbReference>
<dbReference type="SUPFAM" id="SSF52540">
    <property type="entry name" value="P-loop containing nucleoside triphosphate hydrolases"/>
    <property type="match status" value="1"/>
</dbReference>
<dbReference type="InterPro" id="IPR049730">
    <property type="entry name" value="SNF2/RAD54-like_C"/>
</dbReference>
<dbReference type="OrthoDB" id="448448at2759"/>
<dbReference type="PROSITE" id="PS51194">
    <property type="entry name" value="HELICASE_CTER"/>
    <property type="match status" value="1"/>
</dbReference>
<dbReference type="EMBL" id="CAJPDR010000120">
    <property type="protein sequence ID" value="CAF9919200.1"/>
    <property type="molecule type" value="Genomic_DNA"/>
</dbReference>
<dbReference type="GO" id="GO:0016787">
    <property type="term" value="F:hydrolase activity"/>
    <property type="evidence" value="ECO:0007669"/>
    <property type="project" value="UniProtKB-KW"/>
</dbReference>
<evidence type="ECO:0000313" key="6">
    <source>
        <dbReference type="Proteomes" id="UP000664203"/>
    </source>
</evidence>
<organism evidence="5 6">
    <name type="scientific">Alectoria fallacina</name>
    <dbReference type="NCBI Taxonomy" id="1903189"/>
    <lineage>
        <taxon>Eukaryota</taxon>
        <taxon>Fungi</taxon>
        <taxon>Dikarya</taxon>
        <taxon>Ascomycota</taxon>
        <taxon>Pezizomycotina</taxon>
        <taxon>Lecanoromycetes</taxon>
        <taxon>OSLEUM clade</taxon>
        <taxon>Lecanoromycetidae</taxon>
        <taxon>Lecanorales</taxon>
        <taxon>Lecanorineae</taxon>
        <taxon>Parmeliaceae</taxon>
        <taxon>Alectoria</taxon>
    </lineage>
</organism>
<gene>
    <name evidence="5" type="ORF">ALECFALPRED_001084</name>
</gene>
<dbReference type="GO" id="GO:0008094">
    <property type="term" value="F:ATP-dependent activity, acting on DNA"/>
    <property type="evidence" value="ECO:0007669"/>
    <property type="project" value="TreeGrafter"/>
</dbReference>
<protein>
    <recommendedName>
        <fullName evidence="4">Helicase C-terminal domain-containing protein</fullName>
    </recommendedName>
</protein>
<feature type="domain" description="Helicase C-terminal" evidence="4">
    <location>
        <begin position="14"/>
        <end position="173"/>
    </location>
</feature>
<dbReference type="GO" id="GO:0005634">
    <property type="term" value="C:nucleus"/>
    <property type="evidence" value="ECO:0007669"/>
    <property type="project" value="TreeGrafter"/>
</dbReference>
<accession>A0A8H3F8W2</accession>
<dbReference type="InterPro" id="IPR001650">
    <property type="entry name" value="Helicase_C-like"/>
</dbReference>
<name>A0A8H3F8W2_9LECA</name>
<reference evidence="5" key="1">
    <citation type="submission" date="2021-03" db="EMBL/GenBank/DDBJ databases">
        <authorList>
            <person name="Tagirdzhanova G."/>
        </authorList>
    </citation>
    <scope>NUCLEOTIDE SEQUENCE</scope>
</reference>
<sequence length="193" mass="21654">MIVAYKPSSKVAMLFKNLLSYNQNSTDLPIKSVVFSYWTKMLDLISQALNASNIRFQRLDGKMSTSQRHWAIKKFREDPGCTVFLATVGSAGVGIDLTAACRIHLMEPQWNPMAEEQALDRVHRIGQKQSVIATRYIVSESVEEYVVSLQRKKLDLIQQSLGPNAALRPNALKERLKNLHDFLTSSSTAAGDQ</sequence>
<dbReference type="InterPro" id="IPR050628">
    <property type="entry name" value="SNF2_RAD54_helicase_TF"/>
</dbReference>
<dbReference type="InterPro" id="IPR027417">
    <property type="entry name" value="P-loop_NTPase"/>
</dbReference>
<keyword evidence="6" id="KW-1185">Reference proteome</keyword>
<evidence type="ECO:0000256" key="3">
    <source>
        <dbReference type="ARBA" id="ARBA00022840"/>
    </source>
</evidence>
<dbReference type="CDD" id="cd18793">
    <property type="entry name" value="SF2_C_SNF"/>
    <property type="match status" value="1"/>
</dbReference>
<dbReference type="GO" id="GO:0005524">
    <property type="term" value="F:ATP binding"/>
    <property type="evidence" value="ECO:0007669"/>
    <property type="project" value="UniProtKB-KW"/>
</dbReference>
<dbReference type="PANTHER" id="PTHR45626:SF52">
    <property type="entry name" value="SINGLE-STRANDED DNA-DEPENDENT ATPASE (EUROFUNG)"/>
    <property type="match status" value="1"/>
</dbReference>
<proteinExistence type="predicted"/>
<keyword evidence="1" id="KW-0547">Nucleotide-binding</keyword>
<comment type="caution">
    <text evidence="5">The sequence shown here is derived from an EMBL/GenBank/DDBJ whole genome shotgun (WGS) entry which is preliminary data.</text>
</comment>
<dbReference type="AlphaFoldDB" id="A0A8H3F8W2"/>
<dbReference type="GO" id="GO:0006281">
    <property type="term" value="P:DNA repair"/>
    <property type="evidence" value="ECO:0007669"/>
    <property type="project" value="TreeGrafter"/>
</dbReference>
<evidence type="ECO:0000256" key="2">
    <source>
        <dbReference type="ARBA" id="ARBA00022801"/>
    </source>
</evidence>
<dbReference type="Pfam" id="PF00271">
    <property type="entry name" value="Helicase_C"/>
    <property type="match status" value="1"/>
</dbReference>
<dbReference type="Gene3D" id="3.40.50.300">
    <property type="entry name" value="P-loop containing nucleotide triphosphate hydrolases"/>
    <property type="match status" value="1"/>
</dbReference>